<proteinExistence type="predicted"/>
<evidence type="ECO:0000256" key="1">
    <source>
        <dbReference type="SAM" id="MobiDB-lite"/>
    </source>
</evidence>
<accession>A0AAE1EHI9</accession>
<dbReference type="AlphaFoldDB" id="A0AAE1EHI9"/>
<evidence type="ECO:0000313" key="2">
    <source>
        <dbReference type="EMBL" id="KAK3851638.1"/>
    </source>
</evidence>
<feature type="compositionally biased region" description="Low complexity" evidence="1">
    <location>
        <begin position="42"/>
        <end position="60"/>
    </location>
</feature>
<organism evidence="2 3">
    <name type="scientific">Petrolisthes cinctipes</name>
    <name type="common">Flat porcelain crab</name>
    <dbReference type="NCBI Taxonomy" id="88211"/>
    <lineage>
        <taxon>Eukaryota</taxon>
        <taxon>Metazoa</taxon>
        <taxon>Ecdysozoa</taxon>
        <taxon>Arthropoda</taxon>
        <taxon>Crustacea</taxon>
        <taxon>Multicrustacea</taxon>
        <taxon>Malacostraca</taxon>
        <taxon>Eumalacostraca</taxon>
        <taxon>Eucarida</taxon>
        <taxon>Decapoda</taxon>
        <taxon>Pleocyemata</taxon>
        <taxon>Anomura</taxon>
        <taxon>Galatheoidea</taxon>
        <taxon>Porcellanidae</taxon>
        <taxon>Petrolisthes</taxon>
    </lineage>
</organism>
<feature type="compositionally biased region" description="Polar residues" evidence="1">
    <location>
        <begin position="67"/>
        <end position="87"/>
    </location>
</feature>
<feature type="region of interest" description="Disordered" evidence="1">
    <location>
        <begin position="1"/>
        <end position="97"/>
    </location>
</feature>
<gene>
    <name evidence="2" type="ORF">Pcinc_041726</name>
</gene>
<feature type="compositionally biased region" description="Polar residues" evidence="1">
    <location>
        <begin position="27"/>
        <end position="41"/>
    </location>
</feature>
<comment type="caution">
    <text evidence="2">The sequence shown here is derived from an EMBL/GenBank/DDBJ whole genome shotgun (WGS) entry which is preliminary data.</text>
</comment>
<reference evidence="2" key="1">
    <citation type="submission" date="2023-10" db="EMBL/GenBank/DDBJ databases">
        <title>Genome assemblies of two species of porcelain crab, Petrolisthes cinctipes and Petrolisthes manimaculis (Anomura: Porcellanidae).</title>
        <authorList>
            <person name="Angst P."/>
        </authorList>
    </citation>
    <scope>NUCLEOTIDE SEQUENCE</scope>
    <source>
        <strain evidence="2">PB745_01</strain>
        <tissue evidence="2">Gill</tissue>
    </source>
</reference>
<protein>
    <submittedName>
        <fullName evidence="2">Uncharacterized protein</fullName>
    </submittedName>
</protein>
<dbReference type="EMBL" id="JAWQEG010007807">
    <property type="protein sequence ID" value="KAK3851638.1"/>
    <property type="molecule type" value="Genomic_DNA"/>
</dbReference>
<name>A0AAE1EHI9_PETCI</name>
<sequence length="97" mass="10298">MRQRETGREQGKAGQGIGNYTGIPLASQPSSHATHSIPLTASHSPSHSQHPTPHPTHSIPLPIPLTASHQPVSQSGISITSFSPSRKTSPKLISQLR</sequence>
<dbReference type="Proteomes" id="UP001286313">
    <property type="component" value="Unassembled WGS sequence"/>
</dbReference>
<feature type="compositionally biased region" description="Basic and acidic residues" evidence="1">
    <location>
        <begin position="1"/>
        <end position="11"/>
    </location>
</feature>
<keyword evidence="3" id="KW-1185">Reference proteome</keyword>
<evidence type="ECO:0000313" key="3">
    <source>
        <dbReference type="Proteomes" id="UP001286313"/>
    </source>
</evidence>